<name>B9XHV8_PEDPL</name>
<proteinExistence type="predicted"/>
<feature type="non-terminal residue" evidence="1">
    <location>
        <position position="217"/>
    </location>
</feature>
<reference evidence="1 2" key="1">
    <citation type="journal article" date="2011" name="J. Bacteriol.">
        <title>Genome sequence of 'Pedosphaera parvula' Ellin514, an aerobic Verrucomicrobial isolate from pasture soil.</title>
        <authorList>
            <person name="Kant R."/>
            <person name="van Passel M.W."/>
            <person name="Sangwan P."/>
            <person name="Palva A."/>
            <person name="Lucas S."/>
            <person name="Copeland A."/>
            <person name="Lapidus A."/>
            <person name="Glavina Del Rio T."/>
            <person name="Dalin E."/>
            <person name="Tice H."/>
            <person name="Bruce D."/>
            <person name="Goodwin L."/>
            <person name="Pitluck S."/>
            <person name="Chertkov O."/>
            <person name="Larimer F.W."/>
            <person name="Land M.L."/>
            <person name="Hauser L."/>
            <person name="Brettin T.S."/>
            <person name="Detter J.C."/>
            <person name="Han S."/>
            <person name="de Vos W.M."/>
            <person name="Janssen P.H."/>
            <person name="Smidt H."/>
        </authorList>
    </citation>
    <scope>NUCLEOTIDE SEQUENCE [LARGE SCALE GENOMIC DNA]</scope>
    <source>
        <strain evidence="1 2">Ellin514</strain>
    </source>
</reference>
<organism evidence="1 2">
    <name type="scientific">Pedosphaera parvula (strain Ellin514)</name>
    <dbReference type="NCBI Taxonomy" id="320771"/>
    <lineage>
        <taxon>Bacteria</taxon>
        <taxon>Pseudomonadati</taxon>
        <taxon>Verrucomicrobiota</taxon>
        <taxon>Pedosphaerae</taxon>
        <taxon>Pedosphaerales</taxon>
        <taxon>Pedosphaeraceae</taxon>
        <taxon>Pedosphaera</taxon>
    </lineage>
</organism>
<comment type="caution">
    <text evidence="1">The sequence shown here is derived from an EMBL/GenBank/DDBJ whole genome shotgun (WGS) entry which is preliminary data.</text>
</comment>
<dbReference type="STRING" id="320771.Cflav_PD6277"/>
<sequence length="217" mass="21981">MGSMGGTESPTGFEFGRSLIPPLIDCWREGLQSSVAYANGDVLWEGEEIGAQTGGGDGFWELFGFEFEDAGVGEGEVAAAVMDFGGPGDGLVGGNLKDAVFGRGAGGEVAVASEEGGGIFSRGVQAEEIADVTVVKTGSEVGGVFAGCVGRAGEDAGHVEFVGDDLEISEGVGDDGKFGLGFARFIGKTLHGVESIVVFGPEIESEADLFEAVDAIG</sequence>
<keyword evidence="2" id="KW-1185">Reference proteome</keyword>
<dbReference type="Proteomes" id="UP000003688">
    <property type="component" value="Unassembled WGS sequence"/>
</dbReference>
<protein>
    <submittedName>
        <fullName evidence="1">Uncharacterized protein</fullName>
    </submittedName>
</protein>
<evidence type="ECO:0000313" key="2">
    <source>
        <dbReference type="Proteomes" id="UP000003688"/>
    </source>
</evidence>
<evidence type="ECO:0000313" key="1">
    <source>
        <dbReference type="EMBL" id="EEF60686.1"/>
    </source>
</evidence>
<accession>B9XHV8</accession>
<dbReference type="EMBL" id="ABOX02000015">
    <property type="protein sequence ID" value="EEF60686.1"/>
    <property type="molecule type" value="Genomic_DNA"/>
</dbReference>
<gene>
    <name evidence="1" type="ORF">Cflav_PD6277</name>
</gene>
<dbReference type="AlphaFoldDB" id="B9XHV8"/>